<comment type="caution">
    <text evidence="2">The sequence shown here is derived from an EMBL/GenBank/DDBJ whole genome shotgun (WGS) entry which is preliminary data.</text>
</comment>
<reference evidence="2" key="1">
    <citation type="journal article" date="2020" name="Stud. Mycol.">
        <title>101 Dothideomycetes genomes: a test case for predicting lifestyles and emergence of pathogens.</title>
        <authorList>
            <person name="Haridas S."/>
            <person name="Albert R."/>
            <person name="Binder M."/>
            <person name="Bloem J."/>
            <person name="Labutti K."/>
            <person name="Salamov A."/>
            <person name="Andreopoulos B."/>
            <person name="Baker S."/>
            <person name="Barry K."/>
            <person name="Bills G."/>
            <person name="Bluhm B."/>
            <person name="Cannon C."/>
            <person name="Castanera R."/>
            <person name="Culley D."/>
            <person name="Daum C."/>
            <person name="Ezra D."/>
            <person name="Gonzalez J."/>
            <person name="Henrissat B."/>
            <person name="Kuo A."/>
            <person name="Liang C."/>
            <person name="Lipzen A."/>
            <person name="Lutzoni F."/>
            <person name="Magnuson J."/>
            <person name="Mondo S."/>
            <person name="Nolan M."/>
            <person name="Ohm R."/>
            <person name="Pangilinan J."/>
            <person name="Park H.-J."/>
            <person name="Ramirez L."/>
            <person name="Alfaro M."/>
            <person name="Sun H."/>
            <person name="Tritt A."/>
            <person name="Yoshinaga Y."/>
            <person name="Zwiers L.-H."/>
            <person name="Turgeon B."/>
            <person name="Goodwin S."/>
            <person name="Spatafora J."/>
            <person name="Crous P."/>
            <person name="Grigoriev I."/>
        </authorList>
    </citation>
    <scope>NUCLEOTIDE SEQUENCE</scope>
    <source>
        <strain evidence="2">CBS 133067</strain>
    </source>
</reference>
<dbReference type="OrthoDB" id="4142625at2759"/>
<accession>A0A9P4MF44</accession>
<dbReference type="AlphaFoldDB" id="A0A9P4MF44"/>
<sequence length="385" mass="41965">MAFYERSRSRGNIFYLSITVAFIVTLLTLWLGLLSYTTPFPAAPPHQEPVAADDDSHHESADIQNPENLIQLQPQFFTDLGSKRVQIKYGPFTVPGSGTNNGMKDFVDEKATKPCDDCLITYMRAGLQYPDGANANANTGMWLHHVVLLDTAVPDTVCPKDRKGRPVPNRFFASGNERTAMDLSGASTIQTGYFLSAQSQVVVTLELMNQMAEAREAVLTVEYEFIPSPIPKSFKHAKSIWLDIGGYCGNSEASVPNDTSTFDFNMQPGWKVPDGWEENLLVFLGGHLHDGGTHLEAMKSGGIFCDSAATYGANDDFIDGTGEKMAHISNMSLCHKATTLKAGDELSVKAYYDKTAHPMMVDADASLEPVMGIAILYAAQSEGGN</sequence>
<gene>
    <name evidence="2" type="ORF">NA57DRAFT_51866</name>
</gene>
<organism evidence="2 3">
    <name type="scientific">Rhizodiscina lignyota</name>
    <dbReference type="NCBI Taxonomy" id="1504668"/>
    <lineage>
        <taxon>Eukaryota</taxon>
        <taxon>Fungi</taxon>
        <taxon>Dikarya</taxon>
        <taxon>Ascomycota</taxon>
        <taxon>Pezizomycotina</taxon>
        <taxon>Dothideomycetes</taxon>
        <taxon>Pleosporomycetidae</taxon>
        <taxon>Aulographales</taxon>
        <taxon>Rhizodiscinaceae</taxon>
        <taxon>Rhizodiscina</taxon>
    </lineage>
</organism>
<proteinExistence type="predicted"/>
<keyword evidence="1" id="KW-0812">Transmembrane</keyword>
<evidence type="ECO:0000313" key="2">
    <source>
        <dbReference type="EMBL" id="KAF2105087.1"/>
    </source>
</evidence>
<protein>
    <submittedName>
        <fullName evidence="2">Uncharacterized protein</fullName>
    </submittedName>
</protein>
<keyword evidence="1" id="KW-0472">Membrane</keyword>
<dbReference type="EMBL" id="ML978121">
    <property type="protein sequence ID" value="KAF2105087.1"/>
    <property type="molecule type" value="Genomic_DNA"/>
</dbReference>
<feature type="transmembrane region" description="Helical" evidence="1">
    <location>
        <begin position="12"/>
        <end position="33"/>
    </location>
</feature>
<name>A0A9P4MF44_9PEZI</name>
<evidence type="ECO:0000313" key="3">
    <source>
        <dbReference type="Proteomes" id="UP000799772"/>
    </source>
</evidence>
<keyword evidence="1" id="KW-1133">Transmembrane helix</keyword>
<dbReference type="Proteomes" id="UP000799772">
    <property type="component" value="Unassembled WGS sequence"/>
</dbReference>
<keyword evidence="3" id="KW-1185">Reference proteome</keyword>
<evidence type="ECO:0000256" key="1">
    <source>
        <dbReference type="SAM" id="Phobius"/>
    </source>
</evidence>